<protein>
    <submittedName>
        <fullName evidence="1">Cysteine ABC transporter permease</fullName>
    </submittedName>
</protein>
<dbReference type="AlphaFoldDB" id="A0A1W6WIA1"/>
<organism evidence="1 2">
    <name type="scientific">Bacillus thuringiensis</name>
    <dbReference type="NCBI Taxonomy" id="1428"/>
    <lineage>
        <taxon>Bacteria</taxon>
        <taxon>Bacillati</taxon>
        <taxon>Bacillota</taxon>
        <taxon>Bacilli</taxon>
        <taxon>Bacillales</taxon>
        <taxon>Bacillaceae</taxon>
        <taxon>Bacillus</taxon>
        <taxon>Bacillus cereus group</taxon>
    </lineage>
</organism>
<name>A0A1W6WIA1_BACTU</name>
<accession>A0A1W6WIA1</accession>
<gene>
    <name evidence="1" type="ORF">CAB88_03930</name>
</gene>
<reference evidence="1 2" key="1">
    <citation type="submission" date="2017-04" db="EMBL/GenBank/DDBJ databases">
        <title>Complete Genome Sequence of Bacillus thuringiensis type Strain ATCC 10792.</title>
        <authorList>
            <person name="Oh D.-H."/>
            <person name="Park B.-J."/>
            <person name="Shuai W."/>
            <person name="Chelliah R."/>
        </authorList>
    </citation>
    <scope>NUCLEOTIDE SEQUENCE [LARGE SCALE GENOMIC DNA]</scope>
    <source>
        <strain evidence="1 2">ATCC 10792</strain>
    </source>
</reference>
<proteinExistence type="predicted"/>
<dbReference type="Proteomes" id="UP000194143">
    <property type="component" value="Chromosome"/>
</dbReference>
<keyword evidence="2" id="KW-1185">Reference proteome</keyword>
<dbReference type="EMBL" id="CP021061">
    <property type="protein sequence ID" value="ARP56285.1"/>
    <property type="molecule type" value="Genomic_DNA"/>
</dbReference>
<sequence>MQMVHDIINQFEIKECSVRKGIQNKKRIRNRFHKHFI</sequence>
<evidence type="ECO:0000313" key="2">
    <source>
        <dbReference type="Proteomes" id="UP000194143"/>
    </source>
</evidence>
<evidence type="ECO:0000313" key="1">
    <source>
        <dbReference type="EMBL" id="ARP56285.1"/>
    </source>
</evidence>